<protein>
    <submittedName>
        <fullName evidence="2">Uncharacterized protein</fullName>
    </submittedName>
</protein>
<proteinExistence type="predicted"/>
<feature type="transmembrane region" description="Helical" evidence="1">
    <location>
        <begin position="93"/>
        <end position="117"/>
    </location>
</feature>
<comment type="caution">
    <text evidence="2">The sequence shown here is derived from an EMBL/GenBank/DDBJ whole genome shotgun (WGS) entry which is preliminary data.</text>
</comment>
<sequence length="164" mass="19316">MSYFVYLINNDFVCSLQLNCTTRGDDRISNLFINRFAAIILKLKNLIIPFYFKIVLNLSTICWRSCFIADTEGGWFPILSYNRRSIIDGNRKFSIGLIPFNLVILTFFQNFLIFQIVRLVVPSCYNTDCFRNHLHWRSVWIHPITNFNFIVGGLFWINPNIPTM</sequence>
<organism evidence="2 3">
    <name type="scientific">Streptococcus oralis</name>
    <dbReference type="NCBI Taxonomy" id="1303"/>
    <lineage>
        <taxon>Bacteria</taxon>
        <taxon>Bacillati</taxon>
        <taxon>Bacillota</taxon>
        <taxon>Bacilli</taxon>
        <taxon>Lactobacillales</taxon>
        <taxon>Streptococcaceae</taxon>
        <taxon>Streptococcus</taxon>
    </lineage>
</organism>
<feature type="transmembrane region" description="Helical" evidence="1">
    <location>
        <begin position="137"/>
        <end position="157"/>
    </location>
</feature>
<accession>A0A139QUH5</accession>
<evidence type="ECO:0000313" key="2">
    <source>
        <dbReference type="EMBL" id="KXU06197.1"/>
    </source>
</evidence>
<dbReference type="AlphaFoldDB" id="A0A139QUH5"/>
<evidence type="ECO:0000313" key="3">
    <source>
        <dbReference type="Proteomes" id="UP000070353"/>
    </source>
</evidence>
<gene>
    <name evidence="2" type="ORF">SORDD24_00246</name>
</gene>
<keyword evidence="1" id="KW-0812">Transmembrane</keyword>
<dbReference type="EMBL" id="LQZB01000024">
    <property type="protein sequence ID" value="KXU06197.1"/>
    <property type="molecule type" value="Genomic_DNA"/>
</dbReference>
<dbReference type="Proteomes" id="UP000070353">
    <property type="component" value="Unassembled WGS sequence"/>
</dbReference>
<evidence type="ECO:0000256" key="1">
    <source>
        <dbReference type="SAM" id="Phobius"/>
    </source>
</evidence>
<keyword evidence="1" id="KW-0472">Membrane</keyword>
<name>A0A139QUH5_STROR</name>
<keyword evidence="1" id="KW-1133">Transmembrane helix</keyword>
<reference evidence="2 3" key="1">
    <citation type="submission" date="2016-01" db="EMBL/GenBank/DDBJ databases">
        <title>Highly variable Streptococcus oralis are common among viridans streptococci isolated from primates.</title>
        <authorList>
            <person name="Denapaite D."/>
            <person name="Rieger M."/>
            <person name="Koendgen S."/>
            <person name="Brueckner R."/>
            <person name="Ochigava I."/>
            <person name="Kappeler P."/>
            <person name="Maetz-Rensing K."/>
            <person name="Leendertz F."/>
            <person name="Hakenbeck R."/>
        </authorList>
    </citation>
    <scope>NUCLEOTIDE SEQUENCE [LARGE SCALE GENOMIC DNA]</scope>
    <source>
        <strain evidence="2 3">DD24</strain>
    </source>
</reference>